<accession>A0A066UDD7</accession>
<dbReference type="STRING" id="287986.DV20_09865"/>
<dbReference type="AlphaFoldDB" id="A0A066UDD7"/>
<comment type="caution">
    <text evidence="1">The sequence shown here is derived from an EMBL/GenBank/DDBJ whole genome shotgun (WGS) entry which is preliminary data.</text>
</comment>
<dbReference type="OrthoDB" id="3695784at2"/>
<dbReference type="EMBL" id="JMQI01000021">
    <property type="protein sequence ID" value="KDN22213.1"/>
    <property type="molecule type" value="Genomic_DNA"/>
</dbReference>
<organism evidence="1 2">
    <name type="scientific">Amycolatopsis rifamycinica</name>
    <dbReference type="NCBI Taxonomy" id="287986"/>
    <lineage>
        <taxon>Bacteria</taxon>
        <taxon>Bacillati</taxon>
        <taxon>Actinomycetota</taxon>
        <taxon>Actinomycetes</taxon>
        <taxon>Pseudonocardiales</taxon>
        <taxon>Pseudonocardiaceae</taxon>
        <taxon>Amycolatopsis</taxon>
    </lineage>
</organism>
<keyword evidence="2" id="KW-1185">Reference proteome</keyword>
<gene>
    <name evidence="1" type="ORF">DV20_09865</name>
</gene>
<protein>
    <submittedName>
        <fullName evidence="1">Uncharacterized protein</fullName>
    </submittedName>
</protein>
<dbReference type="Proteomes" id="UP000027345">
    <property type="component" value="Unassembled WGS sequence"/>
</dbReference>
<sequence length="112" mass="12857">MTNLDDTTTAKLDEFVLARLAEDEERVRAGELPLIDEAERRGRLRIMYADDEDGLLLAGGPVEATEDRHPVPFAEKAEFLRREIRDAHDDASVKLIASVYEAHPDWRDEWRP</sequence>
<dbReference type="RefSeq" id="WP_043778575.1">
    <property type="nucleotide sequence ID" value="NZ_JMQI01000021.1"/>
</dbReference>
<proteinExistence type="predicted"/>
<evidence type="ECO:0000313" key="1">
    <source>
        <dbReference type="EMBL" id="KDN22213.1"/>
    </source>
</evidence>
<name>A0A066UDD7_9PSEU</name>
<evidence type="ECO:0000313" key="2">
    <source>
        <dbReference type="Proteomes" id="UP000027345"/>
    </source>
</evidence>
<reference evidence="1 2" key="1">
    <citation type="submission" date="2014-05" db="EMBL/GenBank/DDBJ databases">
        <title>Draft genome sequence of Amycolatopsis rifamycinica DSM 46095.</title>
        <authorList>
            <person name="Lal R."/>
            <person name="Saxena A."/>
            <person name="Kumari R."/>
            <person name="Mukherjee U."/>
            <person name="Singh P."/>
            <person name="Sangwan N."/>
            <person name="Mahato N.K."/>
        </authorList>
    </citation>
    <scope>NUCLEOTIDE SEQUENCE [LARGE SCALE GENOMIC DNA]</scope>
    <source>
        <strain evidence="1 2">DSM 46095</strain>
    </source>
</reference>
<dbReference type="eggNOG" id="ENOG5032E5J">
    <property type="taxonomic scope" value="Bacteria"/>
</dbReference>